<dbReference type="PANTHER" id="PTHR10039">
    <property type="entry name" value="AMELOGENIN"/>
    <property type="match status" value="1"/>
</dbReference>
<dbReference type="EMBL" id="BPWL01000005">
    <property type="protein sequence ID" value="GJJ10674.1"/>
    <property type="molecule type" value="Genomic_DNA"/>
</dbReference>
<dbReference type="Gene3D" id="3.40.50.300">
    <property type="entry name" value="P-loop containing nucleotide triphosphate hydrolases"/>
    <property type="match status" value="1"/>
</dbReference>
<dbReference type="SUPFAM" id="SSF101908">
    <property type="entry name" value="Putative isomerase YbhE"/>
    <property type="match status" value="1"/>
</dbReference>
<accession>A0AAV5AD93</accession>
<gene>
    <name evidence="3" type="ORF">Clacol_004901</name>
</gene>
<dbReference type="InterPro" id="IPR011047">
    <property type="entry name" value="Quinoprotein_ADH-like_sf"/>
</dbReference>
<evidence type="ECO:0000259" key="2">
    <source>
        <dbReference type="PROSITE" id="PS50837"/>
    </source>
</evidence>
<evidence type="ECO:0000313" key="4">
    <source>
        <dbReference type="Proteomes" id="UP001050691"/>
    </source>
</evidence>
<dbReference type="PROSITE" id="PS50837">
    <property type="entry name" value="NACHT"/>
    <property type="match status" value="1"/>
</dbReference>
<sequence length="1481" mass="168205">MDIDREMLDSSVHAAHHALERTRNLTGKHLEHYNKPGYYGQVGISVINRLSTFANLVQKFADVHPYVQAAWTIISSVVNVVTDTQGIDQSVLDLFETLDSTYKFIDDTGDIESHPSYERILSTLAKQTVECAYFIRDYAKKHNFWTRVGKNVFGEPIKQRVQSYQDAFAKLLTEFRSHSALHTEITVGRLLECNQLTSENLDLHNLPYAAAAGLHTGKQCLPGTRVEVLDEIIDWINNDNDNCPRLFWLAGPAGAGKSAIAHSIALRFKSIRRLGSLFCFDRNYSIERRREKVFSTIARDLADLDPQIKSELAKAVKNETSLRSTIDLQLQWEKFILEPLRATSEVSTGPILVVIDALDESGDPISRRELLKILAKEIASLPGNIRFLVTSRPEKDIILTFKSQSHIRAKMMDTIPESEIDHDILTYFRTTLEVEIKEGSFGHVHLRRLVDLSQGLFQWAYLASEFLTGLGNGAGSTATERYQDLIETQHIQSINDPLDTMYNQILSSLFDSKSTRVMSRFRSVIGSIVAASEPLSLNNLVALRGENIPLFGKETDIKVVIQYMGSLLSGIDDPSSTIRPLHLSFREYLLDHDRSREFWIDPSHCHRDFAFGCLRTLMEELRFNICNISNSHIRNIDNESLPGRVSSSIPLQLSYSSRFWALHVSSTTFDTLLARKVEKFLRHGFLLWLEVLSILQAVSVAVRSMSSVIAWCSGKESHETLYNFVVDGKRFVQLFGGAIAESAPHVYISALPFCPQSSIIYKTFINHFPNILRIASEPIHGWPLGQRTIEMPGIQCVCFSHRGQYLAVGLDNGFIKVLDPETLEILWTIELPGEDCVYAVQFSTGDKLLIFATHTSIYSFHILSGYLTLETSFPRVLELSFSQNAKFVALLHDFELIVQNLETKENIINIPVEALERTPSFGFSDVSFITYLGMDIGIQLWNLETGAVLHVPLRPPLPDFYDEWSDHQLLDPPIISPDGRQIIFNNNIRLYIWNFRDNSLITLEGYEPILRSTMTPDGDIVMIRCYGGIILRDMNGNEMHCETTNDIYISAISKDGKRLAISDNSRLNIVELDGWQSSAHIHHSQSTPRYPATPMVVSSDEKYFLVKSTENGYYEICDVESGRPIQKLCLEYAESLDYHSPRSSRDFSPMSRYFGYISGEHAVKICNIGSGTIRNFPPDNQQADVGAIAFSQDEEFIAILDLSQGTIQLWNIDSLKIVDSLTIPTAQYGEPPKFKASSTFQYFAYSFSYGGIFLFSRTQPAPFDFLTSSCEPVRLNDLEDFAFSSDEKYMLISSNSKIFHLNLITNEHRVITLQGNVPAADLRRRRFIYFTRNSDTRLLDITSGLYNIWDAFSGEIIYSVSLEYPDKWIPKFTPIGDQYYFTATKSYRRMLTLDNMEGDDGTCFSSNEQHRLQTHDGSFAKLCSDGWVTARNNEILFWVPHDYHQRLHTSRLKYIVGKKPTELDLSSFVHGQLWTAPFHIM</sequence>
<keyword evidence="4" id="KW-1185">Reference proteome</keyword>
<evidence type="ECO:0000256" key="1">
    <source>
        <dbReference type="ARBA" id="ARBA00022737"/>
    </source>
</evidence>
<dbReference type="InterPro" id="IPR015943">
    <property type="entry name" value="WD40/YVTN_repeat-like_dom_sf"/>
</dbReference>
<comment type="caution">
    <text evidence="3">The sequence shown here is derived from an EMBL/GenBank/DDBJ whole genome shotgun (WGS) entry which is preliminary data.</text>
</comment>
<feature type="domain" description="NACHT" evidence="2">
    <location>
        <begin position="245"/>
        <end position="393"/>
    </location>
</feature>
<proteinExistence type="predicted"/>
<organism evidence="3 4">
    <name type="scientific">Clathrus columnatus</name>
    <dbReference type="NCBI Taxonomy" id="1419009"/>
    <lineage>
        <taxon>Eukaryota</taxon>
        <taxon>Fungi</taxon>
        <taxon>Dikarya</taxon>
        <taxon>Basidiomycota</taxon>
        <taxon>Agaricomycotina</taxon>
        <taxon>Agaricomycetes</taxon>
        <taxon>Phallomycetidae</taxon>
        <taxon>Phallales</taxon>
        <taxon>Clathraceae</taxon>
        <taxon>Clathrus</taxon>
    </lineage>
</organism>
<evidence type="ECO:0000313" key="3">
    <source>
        <dbReference type="EMBL" id="GJJ10674.1"/>
    </source>
</evidence>
<keyword evidence="1" id="KW-0677">Repeat</keyword>
<dbReference type="InterPro" id="IPR011044">
    <property type="entry name" value="Quino_amine_DH_bsu"/>
</dbReference>
<reference evidence="3" key="1">
    <citation type="submission" date="2021-10" db="EMBL/GenBank/DDBJ databases">
        <title>De novo Genome Assembly of Clathrus columnatus (Basidiomycota, Fungi) Using Illumina and Nanopore Sequence Data.</title>
        <authorList>
            <person name="Ogiso-Tanaka E."/>
            <person name="Itagaki H."/>
            <person name="Hosoya T."/>
            <person name="Hosaka K."/>
        </authorList>
    </citation>
    <scope>NUCLEOTIDE SEQUENCE</scope>
    <source>
        <strain evidence="3">MO-923</strain>
    </source>
</reference>
<dbReference type="InterPro" id="IPR056884">
    <property type="entry name" value="NPHP3-like_N"/>
</dbReference>
<dbReference type="SUPFAM" id="SSF50998">
    <property type="entry name" value="Quinoprotein alcohol dehydrogenase-like"/>
    <property type="match status" value="1"/>
</dbReference>
<dbReference type="Pfam" id="PF24883">
    <property type="entry name" value="NPHP3_N"/>
    <property type="match status" value="1"/>
</dbReference>
<name>A0AAV5AD93_9AGAM</name>
<dbReference type="SUPFAM" id="SSF52540">
    <property type="entry name" value="P-loop containing nucleoside triphosphate hydrolases"/>
    <property type="match status" value="1"/>
</dbReference>
<dbReference type="Gene3D" id="2.130.10.10">
    <property type="entry name" value="YVTN repeat-like/Quinoprotein amine dehydrogenase"/>
    <property type="match status" value="3"/>
</dbReference>
<dbReference type="Proteomes" id="UP001050691">
    <property type="component" value="Unassembled WGS sequence"/>
</dbReference>
<dbReference type="PANTHER" id="PTHR10039:SF17">
    <property type="entry name" value="FUNGAL STAND N-TERMINAL GOODBYE DOMAIN-CONTAINING PROTEIN-RELATED"/>
    <property type="match status" value="1"/>
</dbReference>
<protein>
    <recommendedName>
        <fullName evidence="2">NACHT domain-containing protein</fullName>
    </recommendedName>
</protein>
<dbReference type="InterPro" id="IPR027417">
    <property type="entry name" value="P-loop_NTPase"/>
</dbReference>
<dbReference type="InterPro" id="IPR007111">
    <property type="entry name" value="NACHT_NTPase"/>
</dbReference>
<dbReference type="SUPFAM" id="SSF50969">
    <property type="entry name" value="YVTN repeat-like/Quinoprotein amine dehydrogenase"/>
    <property type="match status" value="1"/>
</dbReference>